<keyword evidence="4 7" id="KW-0812">Transmembrane</keyword>
<evidence type="ECO:0000256" key="2">
    <source>
        <dbReference type="ARBA" id="ARBA00022448"/>
    </source>
</evidence>
<accession>A0A212LUE3</accession>
<feature type="transmembrane region" description="Helical" evidence="7">
    <location>
        <begin position="201"/>
        <end position="222"/>
    </location>
</feature>
<gene>
    <name evidence="9" type="ORF">KL86SPO_31423</name>
</gene>
<dbReference type="FunFam" id="1.10.3720.10:FF:000003">
    <property type="entry name" value="Aliphatic sulfonate ABC transporter permease"/>
    <property type="match status" value="1"/>
</dbReference>
<dbReference type="Pfam" id="PF00528">
    <property type="entry name" value="BPD_transp_1"/>
    <property type="match status" value="1"/>
</dbReference>
<dbReference type="EMBL" id="FMJE01000003">
    <property type="protein sequence ID" value="SCM81244.1"/>
    <property type="molecule type" value="Genomic_DNA"/>
</dbReference>
<evidence type="ECO:0000256" key="3">
    <source>
        <dbReference type="ARBA" id="ARBA00022475"/>
    </source>
</evidence>
<dbReference type="InterPro" id="IPR000515">
    <property type="entry name" value="MetI-like"/>
</dbReference>
<dbReference type="InterPro" id="IPR035906">
    <property type="entry name" value="MetI-like_sf"/>
</dbReference>
<evidence type="ECO:0000256" key="6">
    <source>
        <dbReference type="ARBA" id="ARBA00023136"/>
    </source>
</evidence>
<feature type="transmembrane region" description="Helical" evidence="7">
    <location>
        <begin position="228"/>
        <end position="248"/>
    </location>
</feature>
<dbReference type="PROSITE" id="PS50928">
    <property type="entry name" value="ABC_TM1"/>
    <property type="match status" value="1"/>
</dbReference>
<dbReference type="PANTHER" id="PTHR30151">
    <property type="entry name" value="ALKANE SULFONATE ABC TRANSPORTER-RELATED, MEMBRANE SUBUNIT"/>
    <property type="match status" value="1"/>
</dbReference>
<feature type="transmembrane region" description="Helical" evidence="7">
    <location>
        <begin position="50"/>
        <end position="69"/>
    </location>
</feature>
<keyword evidence="3" id="KW-1003">Cell membrane</keyword>
<dbReference type="RefSeq" id="WP_288184313.1">
    <property type="nucleotide sequence ID" value="NZ_LT608335.1"/>
</dbReference>
<evidence type="ECO:0000259" key="8">
    <source>
        <dbReference type="PROSITE" id="PS50928"/>
    </source>
</evidence>
<keyword evidence="5 7" id="KW-1133">Transmembrane helix</keyword>
<dbReference type="AlphaFoldDB" id="A0A212LUE3"/>
<protein>
    <submittedName>
        <fullName evidence="9">ABC-type nitrate/sulfonate/bicarbonate transport system, permease component</fullName>
    </submittedName>
</protein>
<feature type="transmembrane region" description="Helical" evidence="7">
    <location>
        <begin position="145"/>
        <end position="168"/>
    </location>
</feature>
<dbReference type="SUPFAM" id="SSF161098">
    <property type="entry name" value="MetI-like"/>
    <property type="match status" value="1"/>
</dbReference>
<name>A0A212LUE3_9FIRM</name>
<comment type="subcellular location">
    <subcellularLocation>
        <location evidence="1 7">Cell membrane</location>
        <topology evidence="1 7">Multi-pass membrane protein</topology>
    </subcellularLocation>
</comment>
<dbReference type="GO" id="GO:0042918">
    <property type="term" value="P:alkanesulfonate transmembrane transport"/>
    <property type="evidence" value="ECO:0007669"/>
    <property type="project" value="UniProtKB-ARBA"/>
</dbReference>
<reference evidence="9" key="1">
    <citation type="submission" date="2016-08" db="EMBL/GenBank/DDBJ databases">
        <authorList>
            <person name="Seilhamer J.J."/>
        </authorList>
    </citation>
    <scope>NUCLEOTIDE SEQUENCE</scope>
    <source>
        <strain evidence="9">86</strain>
    </source>
</reference>
<evidence type="ECO:0000256" key="4">
    <source>
        <dbReference type="ARBA" id="ARBA00022692"/>
    </source>
</evidence>
<evidence type="ECO:0000256" key="5">
    <source>
        <dbReference type="ARBA" id="ARBA00022989"/>
    </source>
</evidence>
<feature type="domain" description="ABC transmembrane type-1" evidence="8">
    <location>
        <begin position="101"/>
        <end position="277"/>
    </location>
</feature>
<evidence type="ECO:0000256" key="7">
    <source>
        <dbReference type="RuleBase" id="RU363032"/>
    </source>
</evidence>
<keyword evidence="2 7" id="KW-0813">Transport</keyword>
<evidence type="ECO:0000256" key="1">
    <source>
        <dbReference type="ARBA" id="ARBA00004651"/>
    </source>
</evidence>
<feature type="transmembrane region" description="Helical" evidence="7">
    <location>
        <begin position="106"/>
        <end position="125"/>
    </location>
</feature>
<dbReference type="CDD" id="cd06261">
    <property type="entry name" value="TM_PBP2"/>
    <property type="match status" value="1"/>
</dbReference>
<feature type="transmembrane region" description="Helical" evidence="7">
    <location>
        <begin position="260"/>
        <end position="278"/>
    </location>
</feature>
<evidence type="ECO:0000313" key="9">
    <source>
        <dbReference type="EMBL" id="SCM81244.1"/>
    </source>
</evidence>
<sequence>MRLAFNLSALLADRWWVGEAQVKPAVAEKKGGEIMVNAYREKGWKILKRVIAIGFIIAIWQVLPATGVIDPRSLPAFSAVIQGLLELILSGELLTHALASFQRSLMGFFVAVSLAIPLGIFMGWFKRVEKVVDPLMQICRNTATLALYPVFILVFGLGEVSKIGIIFWGSIWPILINTIEGVKTVDPLLVKAARSMAMSRLGLFIHVILPAAVPSILTGLRISATRSLIILVAAEMLGASAGLGFLIFDAQHKYQPEKMYAGILVLMMLGMSVNYLIVTLESYLTRWKGTAETA</sequence>
<dbReference type="GO" id="GO:0005886">
    <property type="term" value="C:plasma membrane"/>
    <property type="evidence" value="ECO:0007669"/>
    <property type="project" value="UniProtKB-SubCell"/>
</dbReference>
<comment type="similarity">
    <text evidence="7">Belongs to the binding-protein-dependent transport system permease family.</text>
</comment>
<organism evidence="9">
    <name type="scientific">uncultured Sporomusa sp</name>
    <dbReference type="NCBI Taxonomy" id="307249"/>
    <lineage>
        <taxon>Bacteria</taxon>
        <taxon>Bacillati</taxon>
        <taxon>Bacillota</taxon>
        <taxon>Negativicutes</taxon>
        <taxon>Selenomonadales</taxon>
        <taxon>Sporomusaceae</taxon>
        <taxon>Sporomusa</taxon>
        <taxon>environmental samples</taxon>
    </lineage>
</organism>
<dbReference type="Gene3D" id="1.10.3720.10">
    <property type="entry name" value="MetI-like"/>
    <property type="match status" value="1"/>
</dbReference>
<proteinExistence type="inferred from homology"/>
<dbReference type="PANTHER" id="PTHR30151:SF0">
    <property type="entry name" value="ABC TRANSPORTER PERMEASE PROTEIN MJ0413-RELATED"/>
    <property type="match status" value="1"/>
</dbReference>
<keyword evidence="6 7" id="KW-0472">Membrane</keyword>